<evidence type="ECO:0000256" key="7">
    <source>
        <dbReference type="ARBA" id="ARBA00023136"/>
    </source>
</evidence>
<evidence type="ECO:0000256" key="2">
    <source>
        <dbReference type="ARBA" id="ARBA00007783"/>
    </source>
</evidence>
<comment type="similarity">
    <text evidence="2 8">Belongs to the ABC-2 integral membrane protein family.</text>
</comment>
<feature type="transmembrane region" description="Helical" evidence="8">
    <location>
        <begin position="185"/>
        <end position="207"/>
    </location>
</feature>
<dbReference type="RefSeq" id="WP_013846812.1">
    <property type="nucleotide sequence ID" value="NZ_JFHR01000001.1"/>
</dbReference>
<keyword evidence="4 8" id="KW-1003">Cell membrane</keyword>
<dbReference type="InterPro" id="IPR013525">
    <property type="entry name" value="ABC2_TM"/>
</dbReference>
<dbReference type="PROSITE" id="PS51012">
    <property type="entry name" value="ABC_TM2"/>
    <property type="match status" value="1"/>
</dbReference>
<dbReference type="GO" id="GO:0043190">
    <property type="term" value="C:ATP-binding cassette (ABC) transporter complex"/>
    <property type="evidence" value="ECO:0007669"/>
    <property type="project" value="InterPro"/>
</dbReference>
<keyword evidence="3 8" id="KW-0813">Transport</keyword>
<gene>
    <name evidence="10" type="ORF">BV95_00314</name>
</gene>
<evidence type="ECO:0000256" key="1">
    <source>
        <dbReference type="ARBA" id="ARBA00004651"/>
    </source>
</evidence>
<proteinExistence type="inferred from homology"/>
<organism evidence="10 11">
    <name type="scientific">Sphingobium chlorophenolicum</name>
    <dbReference type="NCBI Taxonomy" id="46429"/>
    <lineage>
        <taxon>Bacteria</taxon>
        <taxon>Pseudomonadati</taxon>
        <taxon>Pseudomonadota</taxon>
        <taxon>Alphaproteobacteria</taxon>
        <taxon>Sphingomonadales</taxon>
        <taxon>Sphingomonadaceae</taxon>
        <taxon>Sphingobium</taxon>
    </lineage>
</organism>
<keyword evidence="5 8" id="KW-0812">Transmembrane</keyword>
<dbReference type="Gene3D" id="3.40.1710.10">
    <property type="entry name" value="abc type-2 transporter like domain"/>
    <property type="match status" value="1"/>
</dbReference>
<dbReference type="PANTHER" id="PTHR30294">
    <property type="entry name" value="MEMBRANE COMPONENT OF ABC TRANSPORTER YHHJ-RELATED"/>
    <property type="match status" value="1"/>
</dbReference>
<evidence type="ECO:0000313" key="10">
    <source>
        <dbReference type="EMBL" id="KEQ55675.1"/>
    </source>
</evidence>
<dbReference type="InterPro" id="IPR051449">
    <property type="entry name" value="ABC-2_transporter_component"/>
</dbReference>
<feature type="transmembrane region" description="Helical" evidence="8">
    <location>
        <begin position="228"/>
        <end position="255"/>
    </location>
</feature>
<dbReference type="eggNOG" id="COG0842">
    <property type="taxonomic scope" value="Bacteria"/>
</dbReference>
<feature type="transmembrane region" description="Helical" evidence="8">
    <location>
        <begin position="261"/>
        <end position="282"/>
    </location>
</feature>
<reference evidence="10 11" key="1">
    <citation type="submission" date="2014-02" db="EMBL/GenBank/DDBJ databases">
        <title>Whole genome sequence of Sphingobium chlorophenolicum NBRC 16172.</title>
        <authorList>
            <person name="Gan H.M."/>
            <person name="Gan H.Y."/>
            <person name="Chew T.H."/>
            <person name="Savka M.A."/>
        </authorList>
    </citation>
    <scope>NUCLEOTIDE SEQUENCE [LARGE SCALE GENOMIC DNA]</scope>
    <source>
        <strain evidence="10 11">NBRC 16172</strain>
    </source>
</reference>
<comment type="caution">
    <text evidence="10">The sequence shown here is derived from an EMBL/GenBank/DDBJ whole genome shotgun (WGS) entry which is preliminary data.</text>
</comment>
<dbReference type="PRINTS" id="PR00164">
    <property type="entry name" value="ABC2TRNSPORT"/>
</dbReference>
<feature type="transmembrane region" description="Helical" evidence="8">
    <location>
        <begin position="355"/>
        <end position="373"/>
    </location>
</feature>
<evidence type="ECO:0000256" key="6">
    <source>
        <dbReference type="ARBA" id="ARBA00022989"/>
    </source>
</evidence>
<sequence length="378" mass="41025">MRVAGLTLGADFIAWLAQTFALVRKEILALVKDPANRTILFAPALMQALLFGYGATYDLTHVPYAVVDQSRSAASTELLARLDGTGVFRREAALASNAQIGDLIDSGKVLLAISIPSDFEHRLTVGDTAPIQIILDGRNSSTAGAAAGQIGAIVADYGRSLGGSPPITVERRAWYNPNLESRWTLMPAMIAALSFLQTLLLSALSVAREREQGTFDQLLVTPLGLMQILIGKAIPSILVGLIQSTIILLIIRFWFEIPMNGSYWLLYLGLVTFTAAGVGIGMSISALSLTMQQAMLYTFLLVMPLMLLSGMLTPVRNMPQILQLITYVNPLRFGIDMVRRIYLEGAVFADVALDFVPMLVVAAITLPLAAWLFRNRLA</sequence>
<dbReference type="InterPro" id="IPR000412">
    <property type="entry name" value="ABC_2_transport"/>
</dbReference>
<feature type="domain" description="ABC transmembrane type-2" evidence="9">
    <location>
        <begin position="147"/>
        <end position="376"/>
    </location>
</feature>
<dbReference type="InterPro" id="IPR047817">
    <property type="entry name" value="ABC2_TM_bact-type"/>
</dbReference>
<protein>
    <recommendedName>
        <fullName evidence="8">Transport permease protein</fullName>
    </recommendedName>
</protein>
<dbReference type="OrthoDB" id="9784671at2"/>
<evidence type="ECO:0000259" key="9">
    <source>
        <dbReference type="PROSITE" id="PS51012"/>
    </source>
</evidence>
<name>A0A081RKF2_SPHCR</name>
<dbReference type="PANTHER" id="PTHR30294:SF44">
    <property type="entry name" value="MULTIDRUG ABC TRANSPORTER PERMEASE YBHR-RELATED"/>
    <property type="match status" value="1"/>
</dbReference>
<accession>A0A081RKF2</accession>
<dbReference type="AlphaFoldDB" id="A0A081RKF2"/>
<evidence type="ECO:0000256" key="5">
    <source>
        <dbReference type="ARBA" id="ARBA00022692"/>
    </source>
</evidence>
<keyword evidence="6 8" id="KW-1133">Transmembrane helix</keyword>
<evidence type="ECO:0000256" key="8">
    <source>
        <dbReference type="RuleBase" id="RU361157"/>
    </source>
</evidence>
<comment type="subcellular location">
    <subcellularLocation>
        <location evidence="8">Cell inner membrane</location>
        <topology evidence="8">Multi-pass membrane protein</topology>
    </subcellularLocation>
    <subcellularLocation>
        <location evidence="1">Cell membrane</location>
        <topology evidence="1">Multi-pass membrane protein</topology>
    </subcellularLocation>
</comment>
<dbReference type="PATRIC" id="fig|46429.4.peg.312"/>
<evidence type="ECO:0000313" key="11">
    <source>
        <dbReference type="Proteomes" id="UP000028411"/>
    </source>
</evidence>
<keyword evidence="7 8" id="KW-0472">Membrane</keyword>
<dbReference type="Pfam" id="PF12698">
    <property type="entry name" value="ABC2_membrane_3"/>
    <property type="match status" value="1"/>
</dbReference>
<evidence type="ECO:0000256" key="4">
    <source>
        <dbReference type="ARBA" id="ARBA00022475"/>
    </source>
</evidence>
<dbReference type="EMBL" id="JFHR01000001">
    <property type="protein sequence ID" value="KEQ55675.1"/>
    <property type="molecule type" value="Genomic_DNA"/>
</dbReference>
<evidence type="ECO:0000256" key="3">
    <source>
        <dbReference type="ARBA" id="ARBA00022448"/>
    </source>
</evidence>
<comment type="caution">
    <text evidence="8">Lacks conserved residue(s) required for the propagation of feature annotation.</text>
</comment>
<dbReference type="GO" id="GO:0140359">
    <property type="term" value="F:ABC-type transporter activity"/>
    <property type="evidence" value="ECO:0007669"/>
    <property type="project" value="InterPro"/>
</dbReference>
<dbReference type="Proteomes" id="UP000028411">
    <property type="component" value="Unassembled WGS sequence"/>
</dbReference>
<feature type="transmembrane region" description="Helical" evidence="8">
    <location>
        <begin position="294"/>
        <end position="312"/>
    </location>
</feature>